<dbReference type="InterPro" id="IPR030384">
    <property type="entry name" value="MeTrfase_SMT"/>
</dbReference>
<feature type="domain" description="SAM-dependent methyltransferase Erg6/SMT-type" evidence="7">
    <location>
        <begin position="1"/>
        <end position="282"/>
    </location>
</feature>
<dbReference type="InterPro" id="IPR013216">
    <property type="entry name" value="Methyltransf_11"/>
</dbReference>
<keyword evidence="2 5" id="KW-0808">Transferase</keyword>
<dbReference type="GO" id="GO:0003838">
    <property type="term" value="F:sterol 24-C-methyltransferase activity"/>
    <property type="evidence" value="ECO:0007669"/>
    <property type="project" value="TreeGrafter"/>
</dbReference>
<evidence type="ECO:0000313" key="9">
    <source>
        <dbReference type="Proteomes" id="UP001174909"/>
    </source>
</evidence>
<dbReference type="GO" id="GO:0032259">
    <property type="term" value="P:methylation"/>
    <property type="evidence" value="ECO:0007669"/>
    <property type="project" value="UniProtKB-KW"/>
</dbReference>
<keyword evidence="3 5" id="KW-0949">S-adenosyl-L-methionine</keyword>
<dbReference type="PROSITE" id="PS51685">
    <property type="entry name" value="SAM_MT_ERG6_SMT"/>
    <property type="match status" value="1"/>
</dbReference>
<keyword evidence="1 5" id="KW-0489">Methyltransferase</keyword>
<dbReference type="EMBL" id="CASHTH010004024">
    <property type="protein sequence ID" value="CAI8052583.1"/>
    <property type="molecule type" value="Genomic_DNA"/>
</dbReference>
<dbReference type="PANTHER" id="PTHR44068">
    <property type="entry name" value="ZGC:194242"/>
    <property type="match status" value="1"/>
</dbReference>
<evidence type="ECO:0000256" key="4">
    <source>
        <dbReference type="ARBA" id="ARBA00038188"/>
    </source>
</evidence>
<comment type="caution">
    <text evidence="8">The sequence shown here is derived from an EMBL/GenBank/DDBJ whole genome shotgun (WGS) entry which is preliminary data.</text>
</comment>
<accession>A0AA35XBH0</accession>
<dbReference type="Gene3D" id="3.40.50.150">
    <property type="entry name" value="Vaccinia Virus protein VP39"/>
    <property type="match status" value="1"/>
</dbReference>
<evidence type="ECO:0000256" key="6">
    <source>
        <dbReference type="RuleBase" id="RU362025"/>
    </source>
</evidence>
<dbReference type="EC" id="2.1.1.-" evidence="6"/>
<evidence type="ECO:0000256" key="2">
    <source>
        <dbReference type="ARBA" id="ARBA00022679"/>
    </source>
</evidence>
<organism evidence="8 9">
    <name type="scientific">Geodia barretti</name>
    <name type="common">Barrett's horny sponge</name>
    <dbReference type="NCBI Taxonomy" id="519541"/>
    <lineage>
        <taxon>Eukaryota</taxon>
        <taxon>Metazoa</taxon>
        <taxon>Porifera</taxon>
        <taxon>Demospongiae</taxon>
        <taxon>Heteroscleromorpha</taxon>
        <taxon>Tetractinellida</taxon>
        <taxon>Astrophorina</taxon>
        <taxon>Geodiidae</taxon>
        <taxon>Geodia</taxon>
    </lineage>
</organism>
<evidence type="ECO:0000256" key="1">
    <source>
        <dbReference type="ARBA" id="ARBA00022603"/>
    </source>
</evidence>
<dbReference type="SUPFAM" id="SSF53335">
    <property type="entry name" value="S-adenosyl-L-methionine-dependent methyltransferases"/>
    <property type="match status" value="1"/>
</dbReference>
<dbReference type="CDD" id="cd02440">
    <property type="entry name" value="AdoMet_MTases"/>
    <property type="match status" value="1"/>
</dbReference>
<evidence type="ECO:0000256" key="3">
    <source>
        <dbReference type="ARBA" id="ARBA00022691"/>
    </source>
</evidence>
<reference evidence="8" key="1">
    <citation type="submission" date="2023-03" db="EMBL/GenBank/DDBJ databases">
        <authorList>
            <person name="Steffen K."/>
            <person name="Cardenas P."/>
        </authorList>
    </citation>
    <scope>NUCLEOTIDE SEQUENCE</scope>
</reference>
<dbReference type="Proteomes" id="UP001174909">
    <property type="component" value="Unassembled WGS sequence"/>
</dbReference>
<gene>
    <name evidence="8" type="ORF">GBAR_LOCUS28755</name>
</gene>
<dbReference type="InterPro" id="IPR029063">
    <property type="entry name" value="SAM-dependent_MTases_sf"/>
</dbReference>
<dbReference type="Pfam" id="PF08498">
    <property type="entry name" value="Sterol_MT_C"/>
    <property type="match status" value="1"/>
</dbReference>
<comment type="similarity">
    <text evidence="4 5 6">Belongs to the class I-like SAM-binding methyltransferase superfamily. Erg6/SMT family.</text>
</comment>
<keyword evidence="9" id="KW-1185">Reference proteome</keyword>
<protein>
    <recommendedName>
        <fullName evidence="6">Methyltransferase</fullName>
        <ecNumber evidence="6">2.1.1.-</ecNumber>
    </recommendedName>
</protein>
<dbReference type="Pfam" id="PF08241">
    <property type="entry name" value="Methyltransf_11"/>
    <property type="match status" value="1"/>
</dbReference>
<evidence type="ECO:0000313" key="8">
    <source>
        <dbReference type="EMBL" id="CAI8052583.1"/>
    </source>
</evidence>
<sequence>MNMGGGKSFHFAPRVPGESFKESLARHERFLADALGLKPGMVVADFGCGVGGPLLEIARYSGARIVGINSNAYQLGRARRFVDEADLSHLAEFLHCDFLNVDAPDESFDAIYDIEATCHAPDKVSIFGEVFRLLKPGACFAGYEYCLTDRFDAHDPHHLKIKADIQLGGSLLEIADQQTVDDALRSVGFEVLETRDLSIQTGPSIPWYQPLVGSGLSLASFRSSRFGRWVTHNSLKTLETLHIAPQGTVRVSETLNLCAAAMAEAGKLGIFTPMYFSHARKPE</sequence>
<dbReference type="GO" id="GO:0005783">
    <property type="term" value="C:endoplasmic reticulum"/>
    <property type="evidence" value="ECO:0007669"/>
    <property type="project" value="TreeGrafter"/>
</dbReference>
<proteinExistence type="inferred from homology"/>
<dbReference type="GO" id="GO:0016126">
    <property type="term" value="P:sterol biosynthetic process"/>
    <property type="evidence" value="ECO:0007669"/>
    <property type="project" value="TreeGrafter"/>
</dbReference>
<evidence type="ECO:0000256" key="5">
    <source>
        <dbReference type="PROSITE-ProRule" id="PRU01022"/>
    </source>
</evidence>
<dbReference type="PANTHER" id="PTHR44068:SF1">
    <property type="entry name" value="HYPOTHETICAL LOC100005854"/>
    <property type="match status" value="1"/>
</dbReference>
<dbReference type="InterPro" id="IPR050447">
    <property type="entry name" value="Erg6_SMT_methyltransf"/>
</dbReference>
<evidence type="ECO:0000259" key="7">
    <source>
        <dbReference type="PROSITE" id="PS51685"/>
    </source>
</evidence>
<name>A0AA35XBH0_GEOBA</name>
<dbReference type="InterPro" id="IPR013705">
    <property type="entry name" value="Sterol_MeTrfase_C"/>
</dbReference>
<dbReference type="AlphaFoldDB" id="A0AA35XBH0"/>